<dbReference type="InterPro" id="IPR053206">
    <property type="entry name" value="Dimeric_xanthone_biosynth"/>
</dbReference>
<dbReference type="PANTHER" id="PTHR38048">
    <property type="entry name" value="EXPRESSED PROTEIN"/>
    <property type="match status" value="1"/>
</dbReference>
<dbReference type="Gene3D" id="1.20.120.520">
    <property type="entry name" value="nmb1532 protein domain like"/>
    <property type="match status" value="1"/>
</dbReference>
<dbReference type="CDD" id="cd12108">
    <property type="entry name" value="Hr-like"/>
    <property type="match status" value="1"/>
</dbReference>
<keyword evidence="3" id="KW-1185">Reference proteome</keyword>
<dbReference type="InterPro" id="IPR012312">
    <property type="entry name" value="Hemerythrin-like"/>
</dbReference>
<protein>
    <recommendedName>
        <fullName evidence="1">Hemerythrin-like domain-containing protein</fullName>
    </recommendedName>
</protein>
<evidence type="ECO:0000313" key="2">
    <source>
        <dbReference type="EMBL" id="KAK2604337.1"/>
    </source>
</evidence>
<dbReference type="AlphaFoldDB" id="A0AAD9SBP9"/>
<sequence length="315" mass="35175">MKSVSVCGPLRFAGIFLLSCGLDTHSPCILQGVEFPTFIASVDSILTTCVKFFVTAEVMSTPHSRKADGPLSLIPTPQTQTGKNDPFIEDASQMALVHNMLIRAYNSIHLQATHVRAEDVTDFLHYCSAWHMTLKGHHDAEEEVYFPGIEKATGVQGIMDSEVHEHAAFSEGLQKFKDYVESCLASPPSYSGHKLISIMDTFGEILATHLAHEPPKMASLSQYGDFDPKPLSEQTANHSMKYMHVTNVLPMLWFNLDKEFEGGKWATFPAMPGPLKWVMINILGSWQKNWWRFGSSGADGIQRELFCLSDEYSKK</sequence>
<organism evidence="2 3">
    <name type="scientific">Phomopsis amygdali</name>
    <name type="common">Fusicoccum amygdali</name>
    <dbReference type="NCBI Taxonomy" id="1214568"/>
    <lineage>
        <taxon>Eukaryota</taxon>
        <taxon>Fungi</taxon>
        <taxon>Dikarya</taxon>
        <taxon>Ascomycota</taxon>
        <taxon>Pezizomycotina</taxon>
        <taxon>Sordariomycetes</taxon>
        <taxon>Sordariomycetidae</taxon>
        <taxon>Diaporthales</taxon>
        <taxon>Diaporthaceae</taxon>
        <taxon>Diaporthe</taxon>
    </lineage>
</organism>
<feature type="domain" description="Hemerythrin-like" evidence="1">
    <location>
        <begin position="94"/>
        <end position="213"/>
    </location>
</feature>
<gene>
    <name evidence="2" type="ORF">N8I77_007278</name>
</gene>
<proteinExistence type="predicted"/>
<dbReference type="Proteomes" id="UP001265746">
    <property type="component" value="Unassembled WGS sequence"/>
</dbReference>
<dbReference type="PANTHER" id="PTHR38048:SF2">
    <property type="entry name" value="HEMERYTHRIN-LIKE DOMAIN-CONTAINING PROTEIN"/>
    <property type="match status" value="1"/>
</dbReference>
<dbReference type="EMBL" id="JAUJFL010000004">
    <property type="protein sequence ID" value="KAK2604337.1"/>
    <property type="molecule type" value="Genomic_DNA"/>
</dbReference>
<reference evidence="2" key="1">
    <citation type="submission" date="2023-06" db="EMBL/GenBank/DDBJ databases">
        <authorList>
            <person name="Noh H."/>
        </authorList>
    </citation>
    <scope>NUCLEOTIDE SEQUENCE</scope>
    <source>
        <strain evidence="2">DUCC20226</strain>
    </source>
</reference>
<comment type="caution">
    <text evidence="2">The sequence shown here is derived from an EMBL/GenBank/DDBJ whole genome shotgun (WGS) entry which is preliminary data.</text>
</comment>
<accession>A0AAD9SBP9</accession>
<dbReference type="Pfam" id="PF01814">
    <property type="entry name" value="Hemerythrin"/>
    <property type="match status" value="1"/>
</dbReference>
<evidence type="ECO:0000259" key="1">
    <source>
        <dbReference type="Pfam" id="PF01814"/>
    </source>
</evidence>
<name>A0AAD9SBP9_PHOAM</name>
<evidence type="ECO:0000313" key="3">
    <source>
        <dbReference type="Proteomes" id="UP001265746"/>
    </source>
</evidence>